<evidence type="ECO:0000313" key="2">
    <source>
        <dbReference type="EMBL" id="ACR75924.1"/>
    </source>
</evidence>
<dbReference type="Proteomes" id="UP000001477">
    <property type="component" value="Chromosome"/>
</dbReference>
<keyword evidence="1" id="KW-0812">Transmembrane</keyword>
<evidence type="ECO:0000256" key="1">
    <source>
        <dbReference type="SAM" id="Phobius"/>
    </source>
</evidence>
<dbReference type="PaxDb" id="515619-EUBREC_2184"/>
<dbReference type="KEGG" id="ere:EUBREC_2184"/>
<name>C4ZCH8_AGARV</name>
<feature type="transmembrane region" description="Helical" evidence="1">
    <location>
        <begin position="7"/>
        <end position="30"/>
    </location>
</feature>
<gene>
    <name evidence="2" type="ordered locus">EUBREC_2184</name>
</gene>
<sequence>MCSPSLCYLYVIYMLSICFLYVYIMIITLYTVHPHFDYIFCILSTYGISIFLLLMGN</sequence>
<organism evidence="2 3">
    <name type="scientific">Agathobacter rectalis (strain ATCC 33656 / DSM 3377 / JCM 17463 / KCTC 5835 / VPI 0990)</name>
    <name type="common">Eubacterium rectale</name>
    <dbReference type="NCBI Taxonomy" id="515619"/>
    <lineage>
        <taxon>Bacteria</taxon>
        <taxon>Bacillati</taxon>
        <taxon>Bacillota</taxon>
        <taxon>Clostridia</taxon>
        <taxon>Lachnospirales</taxon>
        <taxon>Lachnospiraceae</taxon>
        <taxon>Agathobacter</taxon>
    </lineage>
</organism>
<keyword evidence="1" id="KW-0472">Membrane</keyword>
<evidence type="ECO:0000313" key="3">
    <source>
        <dbReference type="Proteomes" id="UP000001477"/>
    </source>
</evidence>
<dbReference type="EMBL" id="CP001107">
    <property type="protein sequence ID" value="ACR75924.1"/>
    <property type="molecule type" value="Genomic_DNA"/>
</dbReference>
<dbReference type="HOGENOM" id="CLU_2989980_0_0_9"/>
<dbReference type="AlphaFoldDB" id="C4ZCH8"/>
<feature type="transmembrane region" description="Helical" evidence="1">
    <location>
        <begin position="36"/>
        <end position="55"/>
    </location>
</feature>
<protein>
    <submittedName>
        <fullName evidence="2">Uncharacterized protein</fullName>
    </submittedName>
</protein>
<accession>C4ZCH8</accession>
<proteinExistence type="predicted"/>
<reference evidence="2 3" key="1">
    <citation type="journal article" date="2009" name="Proc. Natl. Acad. Sci. U.S.A.">
        <title>Characterizing a model human gut microbiota composed of members of its two dominant bacterial phyla.</title>
        <authorList>
            <person name="Mahowald M.A."/>
            <person name="Rey F.E."/>
            <person name="Seedorf H."/>
            <person name="Turnbaugh P.J."/>
            <person name="Fulton R.S."/>
            <person name="Wollam A."/>
            <person name="Shah N."/>
            <person name="Wang C."/>
            <person name="Magrini V."/>
            <person name="Wilson R.K."/>
            <person name="Cantarel B.L."/>
            <person name="Coutinho P.M."/>
            <person name="Henrissat B."/>
            <person name="Crock L.W."/>
            <person name="Russell A."/>
            <person name="Verberkmoes N.C."/>
            <person name="Hettich R.L."/>
            <person name="Gordon J.I."/>
        </authorList>
    </citation>
    <scope>NUCLEOTIDE SEQUENCE [LARGE SCALE GENOMIC DNA]</scope>
    <source>
        <strain evidence="3">ATCC 33656 / DSM 3377 / JCM 17463 / KCTC 5835 / LMG 30912 / VPI 0990</strain>
    </source>
</reference>
<keyword evidence="1" id="KW-1133">Transmembrane helix</keyword>